<dbReference type="STRING" id="1397694.GCA_000702585_02588"/>
<accession>A0A377FV67</accession>
<dbReference type="AlphaFoldDB" id="A0A377FV67"/>
<sequence length="278" mass="32327">MDEDIIYHEQDLKSMLTDMKNGTVRLQELDEERVIQSMLHHIGSTNPEFRDQLIYTLFYRFIIEDDCLTNEQLTNLFQTTLKYHLFHGIGETGTDTVFTRAFSTLLLALIVFQDRQQHFLSEADIDMLKAKLLAYLDCEIDTRGYVPGKGWAHSIAHVADAFDELVLHPQLDETEFGEVLEALWNKVIVPTVYTHDEDERLLNPIFGLLDRGMDEHEVILLLEGLPATLRVQKQQLEPEHYWHVVCNVKTFLKSFFVKLHETNRQTLQTAVLLTLKNI</sequence>
<protein>
    <submittedName>
        <fullName evidence="1">Protein of uncharacterized function (DUF2785)</fullName>
    </submittedName>
</protein>
<dbReference type="EMBL" id="UGGP01000001">
    <property type="protein sequence ID" value="STO08722.1"/>
    <property type="molecule type" value="Genomic_DNA"/>
</dbReference>
<dbReference type="InterPro" id="IPR021247">
    <property type="entry name" value="DUF2785"/>
</dbReference>
<evidence type="ECO:0000313" key="1">
    <source>
        <dbReference type="EMBL" id="STO08722.1"/>
    </source>
</evidence>
<dbReference type="Pfam" id="PF10978">
    <property type="entry name" value="DUF2785"/>
    <property type="match status" value="1"/>
</dbReference>
<organism evidence="1 2">
    <name type="scientific">Exiguobacterium aurantiacum</name>
    <dbReference type="NCBI Taxonomy" id="33987"/>
    <lineage>
        <taxon>Bacteria</taxon>
        <taxon>Bacillati</taxon>
        <taxon>Bacillota</taxon>
        <taxon>Bacilli</taxon>
        <taxon>Bacillales</taxon>
        <taxon>Bacillales Family XII. Incertae Sedis</taxon>
        <taxon>Exiguobacterium</taxon>
    </lineage>
</organism>
<dbReference type="Proteomes" id="UP000254060">
    <property type="component" value="Unassembled WGS sequence"/>
</dbReference>
<dbReference type="OrthoDB" id="7619731at2"/>
<name>A0A377FV67_9BACL</name>
<proteinExistence type="predicted"/>
<gene>
    <name evidence="1" type="ORF">NCTC13163_02099</name>
</gene>
<dbReference type="RefSeq" id="WP_029335613.1">
    <property type="nucleotide sequence ID" value="NZ_UGGP01000001.1"/>
</dbReference>
<reference evidence="1 2" key="1">
    <citation type="submission" date="2018-06" db="EMBL/GenBank/DDBJ databases">
        <authorList>
            <consortium name="Pathogen Informatics"/>
            <person name="Doyle S."/>
        </authorList>
    </citation>
    <scope>NUCLEOTIDE SEQUENCE [LARGE SCALE GENOMIC DNA]</scope>
    <source>
        <strain evidence="1 2">NCTC13163</strain>
    </source>
</reference>
<evidence type="ECO:0000313" key="2">
    <source>
        <dbReference type="Proteomes" id="UP000254060"/>
    </source>
</evidence>